<dbReference type="Gene3D" id="1.20.1250.20">
    <property type="entry name" value="MFS general substrate transporter like domains"/>
    <property type="match status" value="1"/>
</dbReference>
<evidence type="ECO:0000256" key="4">
    <source>
        <dbReference type="ARBA" id="ARBA00022989"/>
    </source>
</evidence>
<dbReference type="EMBL" id="JAGPXC010000006">
    <property type="protein sequence ID" value="KAH6651542.1"/>
    <property type="molecule type" value="Genomic_DNA"/>
</dbReference>
<dbReference type="Pfam" id="PF07690">
    <property type="entry name" value="MFS_1"/>
    <property type="match status" value="1"/>
</dbReference>
<dbReference type="InterPro" id="IPR036259">
    <property type="entry name" value="MFS_trans_sf"/>
</dbReference>
<comment type="subcellular location">
    <subcellularLocation>
        <location evidence="1">Membrane</location>
        <topology evidence="1">Multi-pass membrane protein</topology>
    </subcellularLocation>
</comment>
<feature type="transmembrane region" description="Helical" evidence="6">
    <location>
        <begin position="360"/>
        <end position="379"/>
    </location>
</feature>
<dbReference type="CDD" id="cd17323">
    <property type="entry name" value="MFS_Tpo1_MDR_like"/>
    <property type="match status" value="1"/>
</dbReference>
<keyword evidence="3 6" id="KW-0812">Transmembrane</keyword>
<name>A0A9P8ZVX8_9PEZI</name>
<dbReference type="PANTHER" id="PTHR23502">
    <property type="entry name" value="MAJOR FACILITATOR SUPERFAMILY"/>
    <property type="match status" value="1"/>
</dbReference>
<keyword evidence="4 6" id="KW-1133">Transmembrane helix</keyword>
<evidence type="ECO:0000313" key="8">
    <source>
        <dbReference type="EMBL" id="KAH6651542.1"/>
    </source>
</evidence>
<evidence type="ECO:0000256" key="5">
    <source>
        <dbReference type="ARBA" id="ARBA00023136"/>
    </source>
</evidence>
<proteinExistence type="inferred from homology"/>
<dbReference type="GO" id="GO:0016020">
    <property type="term" value="C:membrane"/>
    <property type="evidence" value="ECO:0007669"/>
    <property type="project" value="UniProtKB-SubCell"/>
</dbReference>
<feature type="transmembrane region" description="Helical" evidence="6">
    <location>
        <begin position="176"/>
        <end position="197"/>
    </location>
</feature>
<dbReference type="PANTHER" id="PTHR23502:SF68">
    <property type="entry name" value="MULTIDRUG TRANSPORTER, PUTATIVE (AFU_ORTHOLOGUE AFUA_3G01120)-RELATED"/>
    <property type="match status" value="1"/>
</dbReference>
<dbReference type="OrthoDB" id="5296287at2759"/>
<evidence type="ECO:0000259" key="7">
    <source>
        <dbReference type="PROSITE" id="PS50850"/>
    </source>
</evidence>
<protein>
    <submittedName>
        <fullName evidence="8">Fluconazole resistance protein</fullName>
    </submittedName>
</protein>
<dbReference type="RefSeq" id="XP_045955820.1">
    <property type="nucleotide sequence ID" value="XM_046105543.1"/>
</dbReference>
<dbReference type="PROSITE" id="PS50850">
    <property type="entry name" value="MFS"/>
    <property type="match status" value="1"/>
</dbReference>
<dbReference type="InterPro" id="IPR011701">
    <property type="entry name" value="MFS"/>
</dbReference>
<feature type="transmembrane region" description="Helical" evidence="6">
    <location>
        <begin position="274"/>
        <end position="299"/>
    </location>
</feature>
<feature type="transmembrane region" description="Helical" evidence="6">
    <location>
        <begin position="209"/>
        <end position="234"/>
    </location>
</feature>
<reference evidence="8" key="1">
    <citation type="journal article" date="2021" name="Nat. Commun.">
        <title>Genetic determinants of endophytism in the Arabidopsis root mycobiome.</title>
        <authorList>
            <person name="Mesny F."/>
            <person name="Miyauchi S."/>
            <person name="Thiergart T."/>
            <person name="Pickel B."/>
            <person name="Atanasova L."/>
            <person name="Karlsson M."/>
            <person name="Huettel B."/>
            <person name="Barry K.W."/>
            <person name="Haridas S."/>
            <person name="Chen C."/>
            <person name="Bauer D."/>
            <person name="Andreopoulos W."/>
            <person name="Pangilinan J."/>
            <person name="LaButti K."/>
            <person name="Riley R."/>
            <person name="Lipzen A."/>
            <person name="Clum A."/>
            <person name="Drula E."/>
            <person name="Henrissat B."/>
            <person name="Kohler A."/>
            <person name="Grigoriev I.V."/>
            <person name="Martin F.M."/>
            <person name="Hacquard S."/>
        </authorList>
    </citation>
    <scope>NUCLEOTIDE SEQUENCE</scope>
    <source>
        <strain evidence="8">MPI-SDFR-AT-0073</strain>
    </source>
</reference>
<organism evidence="8 9">
    <name type="scientific">Truncatella angustata</name>
    <dbReference type="NCBI Taxonomy" id="152316"/>
    <lineage>
        <taxon>Eukaryota</taxon>
        <taxon>Fungi</taxon>
        <taxon>Dikarya</taxon>
        <taxon>Ascomycota</taxon>
        <taxon>Pezizomycotina</taxon>
        <taxon>Sordariomycetes</taxon>
        <taxon>Xylariomycetidae</taxon>
        <taxon>Amphisphaeriales</taxon>
        <taxon>Sporocadaceae</taxon>
        <taxon>Truncatella</taxon>
    </lineage>
</organism>
<evidence type="ECO:0000313" key="9">
    <source>
        <dbReference type="Proteomes" id="UP000758603"/>
    </source>
</evidence>
<feature type="domain" description="Major facilitator superfamily (MFS) profile" evidence="7">
    <location>
        <begin position="50"/>
        <end position="479"/>
    </location>
</feature>
<dbReference type="Proteomes" id="UP000758603">
    <property type="component" value="Unassembled WGS sequence"/>
</dbReference>
<dbReference type="GO" id="GO:0022857">
    <property type="term" value="F:transmembrane transporter activity"/>
    <property type="evidence" value="ECO:0007669"/>
    <property type="project" value="InterPro"/>
</dbReference>
<comment type="caution">
    <text evidence="8">The sequence shown here is derived from an EMBL/GenBank/DDBJ whole genome shotgun (WGS) entry which is preliminary data.</text>
</comment>
<feature type="transmembrane region" description="Helical" evidence="6">
    <location>
        <begin position="453"/>
        <end position="476"/>
    </location>
</feature>
<dbReference type="SUPFAM" id="SSF103473">
    <property type="entry name" value="MFS general substrate transporter"/>
    <property type="match status" value="1"/>
</dbReference>
<evidence type="ECO:0000256" key="2">
    <source>
        <dbReference type="ARBA" id="ARBA00008335"/>
    </source>
</evidence>
<gene>
    <name evidence="8" type="ORF">BKA67DRAFT_625949</name>
</gene>
<feature type="transmembrane region" description="Helical" evidence="6">
    <location>
        <begin position="48"/>
        <end position="68"/>
    </location>
</feature>
<keyword evidence="5 6" id="KW-0472">Membrane</keyword>
<evidence type="ECO:0000256" key="3">
    <source>
        <dbReference type="ARBA" id="ARBA00022692"/>
    </source>
</evidence>
<feature type="transmembrane region" description="Helical" evidence="6">
    <location>
        <begin position="142"/>
        <end position="164"/>
    </location>
</feature>
<evidence type="ECO:0000256" key="1">
    <source>
        <dbReference type="ARBA" id="ARBA00004141"/>
    </source>
</evidence>
<dbReference type="AlphaFoldDB" id="A0A9P8ZVX8"/>
<feature type="transmembrane region" description="Helical" evidence="6">
    <location>
        <begin position="385"/>
        <end position="406"/>
    </location>
</feature>
<sequence>MSAVAQQVDEAREDGEASLGVDPRLDIVDWDGPNDPEHPQNWSTSRKVTCAVVLAFISTLSPFASSIISPGISYIKADLDITNDYAGAFVVSGFLIGYCCGPLIIAPLSELFGRSILYNVCSVMFLAFNIACAVAPSAGSLIVFRIFAGIGGSCPLTLGAASLADFVPSERRGASMTIWTLGPMVGPTIGPIVGGYLTQAKGWRWDFWVLAIASGVTAIVTILALPESYSYTILERRTRRLRKETGNPNLRSALMARGTTKELFLLSIFRPVKLMFLSPIVLLLSVYMAVLYGYLYLLFTTFPQVFRGQYDFSTGSIGLSYIGIGVGSVLGLFSSGAVSDRLVVGLKVRNGGESKPEYRLPPMAVGACLVPIGLFWYGWTAEKQLHWILPILGTTILGGGMVIVLMSISTYLVDAFTIYAASAMAANTVTRSLVGAFLPLAGNSLYQTLGLGWGNSLLGFIAFSMIPIPFVFYIYGERIRHSNLFKVEF</sequence>
<comment type="similarity">
    <text evidence="2">Belongs to the major facilitator superfamily.</text>
</comment>
<dbReference type="FunFam" id="1.20.1250.20:FF:000011">
    <property type="entry name" value="MFS multidrug transporter, putative"/>
    <property type="match status" value="1"/>
</dbReference>
<feature type="transmembrane region" description="Helical" evidence="6">
    <location>
        <begin position="319"/>
        <end position="339"/>
    </location>
</feature>
<feature type="transmembrane region" description="Helical" evidence="6">
    <location>
        <begin position="418"/>
        <end position="441"/>
    </location>
</feature>
<dbReference type="InterPro" id="IPR020846">
    <property type="entry name" value="MFS_dom"/>
</dbReference>
<keyword evidence="9" id="KW-1185">Reference proteome</keyword>
<feature type="transmembrane region" description="Helical" evidence="6">
    <location>
        <begin position="88"/>
        <end position="109"/>
    </location>
</feature>
<accession>A0A9P8ZVX8</accession>
<evidence type="ECO:0000256" key="6">
    <source>
        <dbReference type="SAM" id="Phobius"/>
    </source>
</evidence>
<dbReference type="GeneID" id="70134434"/>
<feature type="transmembrane region" description="Helical" evidence="6">
    <location>
        <begin position="116"/>
        <end position="136"/>
    </location>
</feature>